<keyword evidence="3" id="KW-1185">Reference proteome</keyword>
<proteinExistence type="predicted"/>
<reference evidence="2 3" key="1">
    <citation type="submission" date="2015-11" db="EMBL/GenBank/DDBJ databases">
        <title>A Two-component Flavoprotein Monooxygenase System MeaXY Responsible for para-Hydroxylation of 2-Methyl-6-ethylaniline and 2,6-Diethylaniline in Sphingobium baderi DE-13.</title>
        <authorList>
            <person name="Cheng M."/>
            <person name="Meng Q."/>
            <person name="Yang Y."/>
            <person name="Chu C."/>
            <person name="Yan X."/>
            <person name="He J."/>
            <person name="Li S."/>
        </authorList>
    </citation>
    <scope>NUCLEOTIDE SEQUENCE [LARGE SCALE GENOMIC DNA]</scope>
    <source>
        <strain evidence="2 3">DE-13</strain>
        <plasmid evidence="3">Plasmid pDE1</plasmid>
    </source>
</reference>
<dbReference type="AlphaFoldDB" id="A0A0S3F563"/>
<name>A0A0S3F563_9SPHN</name>
<keyword evidence="1" id="KW-0732">Signal</keyword>
<geneLocation type="plasmid" evidence="2 3">
    <name>pDE1</name>
</geneLocation>
<feature type="chain" id="PRO_5006611960" evidence="1">
    <location>
        <begin position="25"/>
        <end position="112"/>
    </location>
</feature>
<accession>A0A0S3F563</accession>
<dbReference type="OrthoDB" id="8162253at2"/>
<evidence type="ECO:0000313" key="3">
    <source>
        <dbReference type="Proteomes" id="UP000056968"/>
    </source>
</evidence>
<dbReference type="RefSeq" id="WP_009823965.1">
    <property type="nucleotide sequence ID" value="NZ_CP013265.1"/>
</dbReference>
<evidence type="ECO:0000256" key="1">
    <source>
        <dbReference type="SAM" id="SignalP"/>
    </source>
</evidence>
<dbReference type="Proteomes" id="UP000056968">
    <property type="component" value="Plasmid pDE1"/>
</dbReference>
<sequence>MQRAIFGMAMLALATALPSAPAAANDLGCQVLLCLSNPGGATQYAQCVSPMTKLWQRLATGGAFPGCSGGVARTKVYDRDSTTRRRVVITFNDGRSQTFSLAGIERLDGGRR</sequence>
<dbReference type="KEGG" id="sbd:ATN00_20805"/>
<evidence type="ECO:0000313" key="2">
    <source>
        <dbReference type="EMBL" id="ALR22934.1"/>
    </source>
</evidence>
<dbReference type="EMBL" id="CP013265">
    <property type="protein sequence ID" value="ALR22934.1"/>
    <property type="molecule type" value="Genomic_DNA"/>
</dbReference>
<gene>
    <name evidence="2" type="ORF">ATN00_20805</name>
</gene>
<keyword evidence="2" id="KW-0614">Plasmid</keyword>
<feature type="signal peptide" evidence="1">
    <location>
        <begin position="1"/>
        <end position="24"/>
    </location>
</feature>
<protein>
    <submittedName>
        <fullName evidence="2">Uncharacterized protein</fullName>
    </submittedName>
</protein>
<organism evidence="2 3">
    <name type="scientific">Sphingobium baderi</name>
    <dbReference type="NCBI Taxonomy" id="1332080"/>
    <lineage>
        <taxon>Bacteria</taxon>
        <taxon>Pseudomonadati</taxon>
        <taxon>Pseudomonadota</taxon>
        <taxon>Alphaproteobacteria</taxon>
        <taxon>Sphingomonadales</taxon>
        <taxon>Sphingomonadaceae</taxon>
        <taxon>Sphingobium</taxon>
    </lineage>
</organism>